<protein>
    <recommendedName>
        <fullName evidence="3">Tyrosine-protein kinase ephrin type A/B receptor-like domain-containing protein</fullName>
    </recommendedName>
</protein>
<dbReference type="EMBL" id="CP126208">
    <property type="protein sequence ID" value="WIA09507.1"/>
    <property type="molecule type" value="Genomic_DNA"/>
</dbReference>
<evidence type="ECO:0000313" key="1">
    <source>
        <dbReference type="EMBL" id="WIA09507.1"/>
    </source>
</evidence>
<reference evidence="1 2" key="1">
    <citation type="submission" date="2023-05" db="EMBL/GenBank/DDBJ databases">
        <title>A 100% complete, gapless, phased diploid assembly of the Scenedesmus obliquus UTEX 3031 genome.</title>
        <authorList>
            <person name="Biondi T.C."/>
            <person name="Hanschen E.R."/>
            <person name="Kwon T."/>
            <person name="Eng W."/>
            <person name="Kruse C.P.S."/>
            <person name="Koehler S.I."/>
            <person name="Kunde Y."/>
            <person name="Gleasner C.D."/>
            <person name="You Mak K.T."/>
            <person name="Polle J."/>
            <person name="Hovde B.T."/>
            <person name="Starkenburg S.R."/>
        </authorList>
    </citation>
    <scope>NUCLEOTIDE SEQUENCE [LARGE SCALE GENOMIC DNA]</scope>
    <source>
        <strain evidence="1 2">DOE0152z</strain>
    </source>
</reference>
<dbReference type="SMART" id="SM01411">
    <property type="entry name" value="Ephrin_rec_like"/>
    <property type="match status" value="2"/>
</dbReference>
<sequence>MLLAGTASFGLTTIAGGQHCPSNELAVMWSSLSIEMSQDCNYTFWGRSTGYVFPVTFAKVSYATRSGTRRPYVALQDTSSDPSYAARGSNTYHLFNTTLDENNQTVNKEVTYYQNATLSGFLASWAQQGLPGFYTGSWSSASNVPGNYTIRAAGPSSFKLLSKDTGCMFTYRIDTGSFAGLKPTPCKPGSSSDCPASGSSQNGNLCVAVSATGAATCKTKAAASTNTDTTTEGWGGAVLKLEAANTSAAVCSTGVKQLAAWLSTRQTWMGFNFTQWGAPEAAYQSAGLQWQAMGSLDGSNLRPHDRCGNAHGGLGPQSALTYGSGTILDFTAYMFPSLLYIPDPAASYGIGENTAFLVIVEKGSRADSITTTWFRDGALGLCKGPSSLAALVNAGRDLATGTCRLDFKVLSGSILGAAPASSSVQCSAGTYTVRHPAGAKSCIACQPGYTVASDGKSCSQCTGNSYSDTWGAAKEDCLHKAAKILMLQHVVWLLLLAVPFCCQNVHSAPCTAGNSRFVLTSVSGGQHCPSTELAVAWPFINIKQQADCNYTFTGLKHRFEYPVTFAQVDYPTRSGTRRPYVALKDTKMDASSDASGSNSYRTNDMVDRYRNDTLSGFLASWVYVGLPWLATGPFGPSTSTPGNYNASPAGPSSFNLLSKDTGCAFTYRIVSGSFAGLKPTPCKPGSSSDCPASGSCGPGKYQQQDAVSSNEDYNMPTFGQNVIYNNGQACDMAVCPNGTVSSPNNECLAAQNGNLCVAVSAAGSTTCKAKAESSMSKDTQTGGWGGAVLQLDSADTSAAVCSTGVKQLAAWLGGRQTWLGFNFTQWGANFAPGGYYAPIYGLQWQALGSLNGSNLMSYPICGNAHGGPGPQKMLTQGRGTVLDSTAYLFQSLLSAPPPGTSPDAYIDRIAFRVILEKGSRPDQISTTWFRDGSMGNRPYVTSLSARRTAGGDLATGTCRLTFKVVSGSILGAAAASSSTQCPAGTYTVNHAAGARSCIACPPGNVVAKDGKSCSQCTGNSYTNTWAAAKCLPCQNPSYGNDYCFSAK</sequence>
<dbReference type="Proteomes" id="UP001244341">
    <property type="component" value="Chromosome 1b"/>
</dbReference>
<dbReference type="PANTHER" id="PTHR46967:SF2">
    <property type="entry name" value="SUSHI, VON WILLEBRAND FACTOR TYPE A, EGF AND PENTRAXIN DOMAIN-CONTAINING PROTEIN 1-LIKE"/>
    <property type="match status" value="1"/>
</dbReference>
<accession>A0ABY8TKJ4</accession>
<proteinExistence type="predicted"/>
<evidence type="ECO:0000313" key="2">
    <source>
        <dbReference type="Proteomes" id="UP001244341"/>
    </source>
</evidence>
<name>A0ABY8TKJ4_TETOB</name>
<organism evidence="1 2">
    <name type="scientific">Tetradesmus obliquus</name>
    <name type="common">Green alga</name>
    <name type="synonym">Acutodesmus obliquus</name>
    <dbReference type="NCBI Taxonomy" id="3088"/>
    <lineage>
        <taxon>Eukaryota</taxon>
        <taxon>Viridiplantae</taxon>
        <taxon>Chlorophyta</taxon>
        <taxon>core chlorophytes</taxon>
        <taxon>Chlorophyceae</taxon>
        <taxon>CS clade</taxon>
        <taxon>Sphaeropleales</taxon>
        <taxon>Scenedesmaceae</taxon>
        <taxon>Tetradesmus</taxon>
    </lineage>
</organism>
<evidence type="ECO:0008006" key="3">
    <source>
        <dbReference type="Google" id="ProtNLM"/>
    </source>
</evidence>
<keyword evidence="2" id="KW-1185">Reference proteome</keyword>
<dbReference type="PANTHER" id="PTHR46967">
    <property type="entry name" value="INSULIN-LIKE GROWTH FACTOR BINDING PROTEIN,N-TERMINAL"/>
    <property type="match status" value="1"/>
</dbReference>
<dbReference type="Gene3D" id="2.10.50.10">
    <property type="entry name" value="Tumor Necrosis Factor Receptor, subunit A, domain 2"/>
    <property type="match status" value="1"/>
</dbReference>
<gene>
    <name evidence="1" type="ORF">OEZ85_008905</name>
</gene>